<dbReference type="STRING" id="85968.GCA_900073015_00922"/>
<dbReference type="SUPFAM" id="SSF50952">
    <property type="entry name" value="Soluble quinoprotein glucose dehydrogenase"/>
    <property type="match status" value="1"/>
</dbReference>
<dbReference type="InterPro" id="IPR011041">
    <property type="entry name" value="Quinoprot_gluc/sorb_DH_b-prop"/>
</dbReference>
<organism evidence="2 3">
    <name type="scientific">Mycolicibacterium brumae</name>
    <dbReference type="NCBI Taxonomy" id="85968"/>
    <lineage>
        <taxon>Bacteria</taxon>
        <taxon>Bacillati</taxon>
        <taxon>Actinomycetota</taxon>
        <taxon>Actinomycetes</taxon>
        <taxon>Mycobacteriales</taxon>
        <taxon>Mycobacteriaceae</taxon>
        <taxon>Mycolicibacterium</taxon>
    </lineage>
</organism>
<reference evidence="2 3" key="1">
    <citation type="journal article" date="2017" name="Infect. Genet. Evol.">
        <title>The new phylogeny of the genus Mycobacterium: The old and the news.</title>
        <authorList>
            <person name="Tortoli E."/>
            <person name="Fedrizzi T."/>
            <person name="Meehan C.J."/>
            <person name="Trovato A."/>
            <person name="Grottola A."/>
            <person name="Giacobazzi E."/>
            <person name="Serpini G.F."/>
            <person name="Tagliazucchi S."/>
            <person name="Fabio A."/>
            <person name="Bettua C."/>
            <person name="Bertorelli R."/>
            <person name="Frascaro F."/>
            <person name="De Sanctis V."/>
            <person name="Pecorari M."/>
            <person name="Jousson O."/>
            <person name="Segata N."/>
            <person name="Cirillo D.M."/>
        </authorList>
    </citation>
    <scope>NUCLEOTIDE SEQUENCE [LARGE SCALE GENOMIC DNA]</scope>
    <source>
        <strain evidence="2 3">CIP1034565</strain>
    </source>
</reference>
<accession>A0A2G5P4W8</accession>
<dbReference type="Proteomes" id="UP000230551">
    <property type="component" value="Unassembled WGS sequence"/>
</dbReference>
<feature type="domain" description="Glucose/Sorbosone dehydrogenase" evidence="1">
    <location>
        <begin position="68"/>
        <end position="356"/>
    </location>
</feature>
<evidence type="ECO:0000313" key="2">
    <source>
        <dbReference type="EMBL" id="PIB73083.1"/>
    </source>
</evidence>
<dbReference type="EMBL" id="PDCN02000046">
    <property type="protein sequence ID" value="PIB73083.1"/>
    <property type="molecule type" value="Genomic_DNA"/>
</dbReference>
<dbReference type="AlphaFoldDB" id="A0A2G5P4W8"/>
<protein>
    <submittedName>
        <fullName evidence="2">Glucose dehydrogenase</fullName>
    </submittedName>
</protein>
<dbReference type="InterPro" id="IPR011042">
    <property type="entry name" value="6-blade_b-propeller_TolB-like"/>
</dbReference>
<proteinExistence type="predicted"/>
<keyword evidence="3" id="KW-1185">Reference proteome</keyword>
<sequence length="374" mass="39155">MRTPNFWPRAGSRGRVVPATALLLALSLSALIVGCGTAAEPSADRSDESAPADSAASPVGVEVIAEGLDAPWSVAFHNGTALISERDTARILELGLDGGTSTVATIDGVSAVGEAGLLGLAARDARLYVYSTATGGNRIQRYPIEGAPGGLRLGEPTLVFDGIPAANYHDGGRIAFGPDGMLYVTTGDAGNPGSAQELGSVSGKILRLTPDGEVPQDNPFPGSPVYSLGHRNPQGIAWDDDGTMYAAEFGQNTWDELNIIEAGGNYGWPEVEGLGGGDRYIDPVQQWQPRHASPSGIAVYDGSVWIANLRGERLLQVPLSDLGSSTEHLGDRGRLRDVVVGHDGTLWVLTNNTDGRGDPQPGDDHLLRFTPDSD</sequence>
<name>A0A2G5P4W8_9MYCO</name>
<dbReference type="InterPro" id="IPR012938">
    <property type="entry name" value="Glc/Sorbosone_DH"/>
</dbReference>
<dbReference type="Gene3D" id="2.120.10.30">
    <property type="entry name" value="TolB, C-terminal domain"/>
    <property type="match status" value="1"/>
</dbReference>
<evidence type="ECO:0000259" key="1">
    <source>
        <dbReference type="Pfam" id="PF07995"/>
    </source>
</evidence>
<dbReference type="Pfam" id="PF07995">
    <property type="entry name" value="GSDH"/>
    <property type="match status" value="1"/>
</dbReference>
<comment type="caution">
    <text evidence="2">The sequence shown here is derived from an EMBL/GenBank/DDBJ whole genome shotgun (WGS) entry which is preliminary data.</text>
</comment>
<dbReference type="OrthoDB" id="9770043at2"/>
<dbReference type="PANTHER" id="PTHR19328">
    <property type="entry name" value="HEDGEHOG-INTERACTING PROTEIN"/>
    <property type="match status" value="1"/>
</dbReference>
<evidence type="ECO:0000313" key="3">
    <source>
        <dbReference type="Proteomes" id="UP000230551"/>
    </source>
</evidence>
<gene>
    <name evidence="2" type="ORF">CQY22_018365</name>
</gene>
<dbReference type="PROSITE" id="PS51257">
    <property type="entry name" value="PROKAR_LIPOPROTEIN"/>
    <property type="match status" value="1"/>
</dbReference>
<dbReference type="PANTHER" id="PTHR19328:SF13">
    <property type="entry name" value="HIPL1 PROTEIN"/>
    <property type="match status" value="1"/>
</dbReference>